<accession>A0AAV5CYY8</accession>
<evidence type="ECO:0000256" key="2">
    <source>
        <dbReference type="ARBA" id="ARBA00023136"/>
    </source>
</evidence>
<dbReference type="InterPro" id="IPR044839">
    <property type="entry name" value="NDR1-like"/>
</dbReference>
<dbReference type="AlphaFoldDB" id="A0AAV5CYY8"/>
<reference evidence="3" key="1">
    <citation type="journal article" date="2018" name="DNA Res.">
        <title>Multiple hybrid de novo genome assembly of finger millet, an orphan allotetraploid crop.</title>
        <authorList>
            <person name="Hatakeyama M."/>
            <person name="Aluri S."/>
            <person name="Balachadran M.T."/>
            <person name="Sivarajan S.R."/>
            <person name="Patrignani A."/>
            <person name="Gruter S."/>
            <person name="Poveda L."/>
            <person name="Shimizu-Inatsugi R."/>
            <person name="Baeten J."/>
            <person name="Francoijs K.J."/>
            <person name="Nataraja K.N."/>
            <person name="Reddy Y.A.N."/>
            <person name="Phadnis S."/>
            <person name="Ravikumar R.L."/>
            <person name="Schlapbach R."/>
            <person name="Sreeman S.M."/>
            <person name="Shimizu K.K."/>
        </authorList>
    </citation>
    <scope>NUCLEOTIDE SEQUENCE</scope>
</reference>
<evidence type="ECO:0000313" key="3">
    <source>
        <dbReference type="EMBL" id="GJN03274.1"/>
    </source>
</evidence>
<sequence length="84" mass="8893">MLIRRPSRHSRAGTSGGCCGCLCWCCCFFLLFAAAAAATGAYLVHVLRPKAPSYSVSDMSVAQFDASAVYTKLVASVRAENPTT</sequence>
<gene>
    <name evidence="3" type="primary">ga20702</name>
    <name evidence="3" type="ORF">PR202_ga20702</name>
</gene>
<protein>
    <submittedName>
        <fullName evidence="3">Uncharacterized protein</fullName>
    </submittedName>
</protein>
<dbReference type="PANTHER" id="PTHR31234">
    <property type="entry name" value="LATE EMBRYOGENESIS ABUNDANT (LEA) HYDROXYPROLINE-RICH GLYCOPROTEIN FAMILY"/>
    <property type="match status" value="1"/>
</dbReference>
<keyword evidence="4" id="KW-1185">Reference proteome</keyword>
<reference evidence="3" key="2">
    <citation type="submission" date="2021-12" db="EMBL/GenBank/DDBJ databases">
        <title>Resequencing data analysis of finger millet.</title>
        <authorList>
            <person name="Hatakeyama M."/>
            <person name="Aluri S."/>
            <person name="Balachadran M.T."/>
            <person name="Sivarajan S.R."/>
            <person name="Poveda L."/>
            <person name="Shimizu-Inatsugi R."/>
            <person name="Schlapbach R."/>
            <person name="Sreeman S.M."/>
            <person name="Shimizu K.K."/>
        </authorList>
    </citation>
    <scope>NUCLEOTIDE SEQUENCE</scope>
</reference>
<dbReference type="EMBL" id="BQKI01000010">
    <property type="protein sequence ID" value="GJN03274.1"/>
    <property type="molecule type" value="Genomic_DNA"/>
</dbReference>
<keyword evidence="2" id="KW-0472">Membrane</keyword>
<organism evidence="3 4">
    <name type="scientific">Eleusine coracana subsp. coracana</name>
    <dbReference type="NCBI Taxonomy" id="191504"/>
    <lineage>
        <taxon>Eukaryota</taxon>
        <taxon>Viridiplantae</taxon>
        <taxon>Streptophyta</taxon>
        <taxon>Embryophyta</taxon>
        <taxon>Tracheophyta</taxon>
        <taxon>Spermatophyta</taxon>
        <taxon>Magnoliopsida</taxon>
        <taxon>Liliopsida</taxon>
        <taxon>Poales</taxon>
        <taxon>Poaceae</taxon>
        <taxon>PACMAD clade</taxon>
        <taxon>Chloridoideae</taxon>
        <taxon>Cynodonteae</taxon>
        <taxon>Eleusininae</taxon>
        <taxon>Eleusine</taxon>
    </lineage>
</organism>
<dbReference type="GO" id="GO:0016020">
    <property type="term" value="C:membrane"/>
    <property type="evidence" value="ECO:0007669"/>
    <property type="project" value="UniProtKB-SubCell"/>
</dbReference>
<dbReference type="PANTHER" id="PTHR31234:SF2">
    <property type="entry name" value="OS05G0199100 PROTEIN"/>
    <property type="match status" value="1"/>
</dbReference>
<name>A0AAV5CYY8_ELECO</name>
<dbReference type="GO" id="GO:0098542">
    <property type="term" value="P:defense response to other organism"/>
    <property type="evidence" value="ECO:0007669"/>
    <property type="project" value="InterPro"/>
</dbReference>
<evidence type="ECO:0000313" key="4">
    <source>
        <dbReference type="Proteomes" id="UP001054889"/>
    </source>
</evidence>
<comment type="caution">
    <text evidence="3">The sequence shown here is derived from an EMBL/GenBank/DDBJ whole genome shotgun (WGS) entry which is preliminary data.</text>
</comment>
<proteinExistence type="predicted"/>
<evidence type="ECO:0000256" key="1">
    <source>
        <dbReference type="ARBA" id="ARBA00004370"/>
    </source>
</evidence>
<comment type="subcellular location">
    <subcellularLocation>
        <location evidence="1">Membrane</location>
    </subcellularLocation>
</comment>
<dbReference type="Proteomes" id="UP001054889">
    <property type="component" value="Unassembled WGS sequence"/>
</dbReference>